<dbReference type="OrthoDB" id="6120398at2759"/>
<reference evidence="2" key="1">
    <citation type="submission" date="2021-03" db="EMBL/GenBank/DDBJ databases">
        <authorList>
            <person name="Bekaert M."/>
        </authorList>
    </citation>
    <scope>NUCLEOTIDE SEQUENCE</scope>
</reference>
<feature type="compositionally biased region" description="Polar residues" evidence="1">
    <location>
        <begin position="144"/>
        <end position="156"/>
    </location>
</feature>
<keyword evidence="3" id="KW-1185">Reference proteome</keyword>
<protein>
    <submittedName>
        <fullName evidence="2">Uncharacterized protein</fullName>
    </submittedName>
</protein>
<feature type="compositionally biased region" description="Polar residues" evidence="1">
    <location>
        <begin position="171"/>
        <end position="180"/>
    </location>
</feature>
<evidence type="ECO:0000313" key="2">
    <source>
        <dbReference type="EMBL" id="CAG2226114.1"/>
    </source>
</evidence>
<dbReference type="AlphaFoldDB" id="A0A8S3T3T1"/>
<dbReference type="Proteomes" id="UP000683360">
    <property type="component" value="Unassembled WGS sequence"/>
</dbReference>
<evidence type="ECO:0000256" key="1">
    <source>
        <dbReference type="SAM" id="MobiDB-lite"/>
    </source>
</evidence>
<dbReference type="EMBL" id="CAJPWZ010001874">
    <property type="protein sequence ID" value="CAG2226114.1"/>
    <property type="molecule type" value="Genomic_DNA"/>
</dbReference>
<name>A0A8S3T3T1_MYTED</name>
<sequence length="671" mass="76585">MTTGTLLLNLAALKEAPQIGSTLKRHLRMARKRRKPTVCQTKKYSYMNQQKLDIIKENQLSCSKPAVNKHHKGNERLSESEDEMPLNYPTRLMCRGKVNDSGLCNEDGEYTWKNGRIILQLVNGSWTISVEYEAIQKYVAIQKGNGQPDQNKTLTNKPPLKQTDLCHGKPQDNQNKTLTNRPPFKQIDENRDKLRDNQYKQLPSSTSQMQKPKNNLSALACRGKIKCFRSDPTKLPWRSGSLSVELYQGKWTLTLDYDIRQSVTQKCYELRPDTVKTVDCLTQLRLTLELGKNCLLYFHLIPMKSVEEEKMKNVYEKLLEIQKMNAVPTVIKNMSDSEDENFKEYEIEPTKHKVQPGRISPRQPKLHQCQENISKTTKSYNNARKNISMEITLNQNVDKEALEHVEISPYETEISADTEISNIPTCQNLISMDTDSSKVPLTQTTQLKCSGKMKLVGEELCLPKWRDDVTLKMKCVDGSWEMDLNYYVIGDGMITMNYNLKDPAVISNKRSVSDLSHQESREEDTSGKRMKILPDSSEGLTVIQAGATLNEELIRVLERAVTKPTIIQACSQNAQDLNEDDLKSIADLCRNCKHDKILVTHRTAKLATFAQFLAKQDLHKTILLAADNLELTADFNVGFTLGVLQCLSERDIYIIRDGKLIHWSKMLHDIA</sequence>
<proteinExistence type="predicted"/>
<organism evidence="2 3">
    <name type="scientific">Mytilus edulis</name>
    <name type="common">Blue mussel</name>
    <dbReference type="NCBI Taxonomy" id="6550"/>
    <lineage>
        <taxon>Eukaryota</taxon>
        <taxon>Metazoa</taxon>
        <taxon>Spiralia</taxon>
        <taxon>Lophotrochozoa</taxon>
        <taxon>Mollusca</taxon>
        <taxon>Bivalvia</taxon>
        <taxon>Autobranchia</taxon>
        <taxon>Pteriomorphia</taxon>
        <taxon>Mytilida</taxon>
        <taxon>Mytiloidea</taxon>
        <taxon>Mytilidae</taxon>
        <taxon>Mytilinae</taxon>
        <taxon>Mytilus</taxon>
    </lineage>
</organism>
<comment type="caution">
    <text evidence="2">The sequence shown here is derived from an EMBL/GenBank/DDBJ whole genome shotgun (WGS) entry which is preliminary data.</text>
</comment>
<accession>A0A8S3T3T1</accession>
<gene>
    <name evidence="2" type="ORF">MEDL_39231</name>
</gene>
<evidence type="ECO:0000313" key="3">
    <source>
        <dbReference type="Proteomes" id="UP000683360"/>
    </source>
</evidence>
<feature type="region of interest" description="Disordered" evidence="1">
    <location>
        <begin position="144"/>
        <end position="193"/>
    </location>
</feature>